<dbReference type="OrthoDB" id="3597048at2759"/>
<evidence type="ECO:0000313" key="3">
    <source>
        <dbReference type="EMBL" id="KAF2113949.1"/>
    </source>
</evidence>
<keyword evidence="1" id="KW-0812">Transmembrane</keyword>
<feature type="signal peptide" evidence="2">
    <location>
        <begin position="1"/>
        <end position="17"/>
    </location>
</feature>
<evidence type="ECO:0000313" key="4">
    <source>
        <dbReference type="Proteomes" id="UP000799770"/>
    </source>
</evidence>
<reference evidence="3" key="1">
    <citation type="journal article" date="2020" name="Stud. Mycol.">
        <title>101 Dothideomycetes genomes: a test case for predicting lifestyles and emergence of pathogens.</title>
        <authorList>
            <person name="Haridas S."/>
            <person name="Albert R."/>
            <person name="Binder M."/>
            <person name="Bloem J."/>
            <person name="Labutti K."/>
            <person name="Salamov A."/>
            <person name="Andreopoulos B."/>
            <person name="Baker S."/>
            <person name="Barry K."/>
            <person name="Bills G."/>
            <person name="Bluhm B."/>
            <person name="Cannon C."/>
            <person name="Castanera R."/>
            <person name="Culley D."/>
            <person name="Daum C."/>
            <person name="Ezra D."/>
            <person name="Gonzalez J."/>
            <person name="Henrissat B."/>
            <person name="Kuo A."/>
            <person name="Liang C."/>
            <person name="Lipzen A."/>
            <person name="Lutzoni F."/>
            <person name="Magnuson J."/>
            <person name="Mondo S."/>
            <person name="Nolan M."/>
            <person name="Ohm R."/>
            <person name="Pangilinan J."/>
            <person name="Park H.-J."/>
            <person name="Ramirez L."/>
            <person name="Alfaro M."/>
            <person name="Sun H."/>
            <person name="Tritt A."/>
            <person name="Yoshinaga Y."/>
            <person name="Zwiers L.-H."/>
            <person name="Turgeon B."/>
            <person name="Goodwin S."/>
            <person name="Spatafora J."/>
            <person name="Crous P."/>
            <person name="Grigoriev I."/>
        </authorList>
    </citation>
    <scope>NUCLEOTIDE SEQUENCE</scope>
    <source>
        <strain evidence="3">CBS 627.86</strain>
    </source>
</reference>
<keyword evidence="1" id="KW-1133">Transmembrane helix</keyword>
<keyword evidence="2" id="KW-0732">Signal</keyword>
<feature type="transmembrane region" description="Helical" evidence="1">
    <location>
        <begin position="116"/>
        <end position="141"/>
    </location>
</feature>
<accession>A0A6A5Z3A2</accession>
<dbReference type="EMBL" id="ML977326">
    <property type="protein sequence ID" value="KAF2113949.1"/>
    <property type="molecule type" value="Genomic_DNA"/>
</dbReference>
<feature type="transmembrane region" description="Helical" evidence="1">
    <location>
        <begin position="70"/>
        <end position="88"/>
    </location>
</feature>
<keyword evidence="1" id="KW-0472">Membrane</keyword>
<dbReference type="Proteomes" id="UP000799770">
    <property type="component" value="Unassembled WGS sequence"/>
</dbReference>
<evidence type="ECO:0000256" key="1">
    <source>
        <dbReference type="SAM" id="Phobius"/>
    </source>
</evidence>
<protein>
    <submittedName>
        <fullName evidence="3">Uncharacterized protein</fullName>
    </submittedName>
</protein>
<gene>
    <name evidence="3" type="ORF">BDV96DRAFT_495181</name>
</gene>
<evidence type="ECO:0000256" key="2">
    <source>
        <dbReference type="SAM" id="SignalP"/>
    </source>
</evidence>
<organism evidence="3 4">
    <name type="scientific">Lophiotrema nucula</name>
    <dbReference type="NCBI Taxonomy" id="690887"/>
    <lineage>
        <taxon>Eukaryota</taxon>
        <taxon>Fungi</taxon>
        <taxon>Dikarya</taxon>
        <taxon>Ascomycota</taxon>
        <taxon>Pezizomycotina</taxon>
        <taxon>Dothideomycetes</taxon>
        <taxon>Pleosporomycetidae</taxon>
        <taxon>Pleosporales</taxon>
        <taxon>Lophiotremataceae</taxon>
        <taxon>Lophiotrema</taxon>
    </lineage>
</organism>
<keyword evidence="4" id="KW-1185">Reference proteome</keyword>
<feature type="transmembrane region" description="Helical" evidence="1">
    <location>
        <begin position="197"/>
        <end position="221"/>
    </location>
</feature>
<name>A0A6A5Z3A2_9PLEO</name>
<feature type="chain" id="PRO_5025428051" evidence="2">
    <location>
        <begin position="18"/>
        <end position="241"/>
    </location>
</feature>
<dbReference type="AlphaFoldDB" id="A0A6A5Z3A2"/>
<proteinExistence type="predicted"/>
<sequence length="241" mass="27153">MGFVSLLASNAVLSALSISNLGLISSMVGFLHHEKDNVHTYQVNWPGNTVQLAVEPKKLWVDQGHTSNGVAGYGFFLGLFGIFVAWWLRKHHTRSVRLPIIGNRSFLTCLQTPSRLLLTLVILHFLAVLFTLSAIIFVFLVTNQTKGQHISEAIARSNVPYPADKWTPETWFKAVRDLPISKHEHDRISSKITNMVAWRWILIPIFLTDIAAFSASAFEYFKQRRGEFGSKNARAGGFEEK</sequence>